<dbReference type="InterPro" id="IPR000177">
    <property type="entry name" value="Apple"/>
</dbReference>
<proteinExistence type="inferred from homology"/>
<dbReference type="InterPro" id="IPR011626">
    <property type="entry name" value="Alpha-macroglobulin_TED"/>
</dbReference>
<dbReference type="Pfam" id="PF11974">
    <property type="entry name" value="bMG3"/>
    <property type="match status" value="1"/>
</dbReference>
<dbReference type="InterPro" id="IPR026284">
    <property type="entry name" value="A2MG_proteobact"/>
</dbReference>
<dbReference type="Pfam" id="PF17973">
    <property type="entry name" value="bMG10"/>
    <property type="match status" value="1"/>
</dbReference>
<dbReference type="Pfam" id="PF17962">
    <property type="entry name" value="bMG6"/>
    <property type="match status" value="1"/>
</dbReference>
<dbReference type="InterPro" id="IPR001599">
    <property type="entry name" value="Macroglobln_a2"/>
</dbReference>
<dbReference type="Gene3D" id="2.60.40.1930">
    <property type="match status" value="1"/>
</dbReference>
<dbReference type="InterPro" id="IPR047565">
    <property type="entry name" value="Alpha-macroglob_thiol-ester_cl"/>
</dbReference>
<keyword evidence="3" id="KW-0677">Repeat</keyword>
<comment type="caution">
    <text evidence="9">The sequence shown here is derived from an EMBL/GenBank/DDBJ whole genome shotgun (WGS) entry which is preliminary data.</text>
</comment>
<feature type="domain" description="Alpha-2-macroglobulin bait region" evidence="7">
    <location>
        <begin position="951"/>
        <end position="1095"/>
    </location>
</feature>
<evidence type="ECO:0000256" key="4">
    <source>
        <dbReference type="ARBA" id="ARBA00023157"/>
    </source>
</evidence>
<dbReference type="InterPro" id="IPR008930">
    <property type="entry name" value="Terpenoid_cyclase/PrenylTrfase"/>
</dbReference>
<dbReference type="SMART" id="SM01360">
    <property type="entry name" value="A2M"/>
    <property type="match status" value="1"/>
</dbReference>
<dbReference type="InterPro" id="IPR002890">
    <property type="entry name" value="MG2"/>
</dbReference>
<accession>A0ABY2X786</accession>
<dbReference type="PANTHER" id="PTHR40094:SF1">
    <property type="entry name" value="UBIQUITIN DOMAIN-CONTAINING PROTEIN"/>
    <property type="match status" value="1"/>
</dbReference>
<dbReference type="InterPro" id="IPR003609">
    <property type="entry name" value="Pan_app"/>
</dbReference>
<feature type="signal peptide" evidence="5">
    <location>
        <begin position="1"/>
        <end position="22"/>
    </location>
</feature>
<feature type="chain" id="PRO_5045582059" evidence="5">
    <location>
        <begin position="23"/>
        <end position="1813"/>
    </location>
</feature>
<dbReference type="Gene3D" id="3.50.4.10">
    <property type="entry name" value="Hepatocyte Growth Factor"/>
    <property type="match status" value="1"/>
</dbReference>
<evidence type="ECO:0000256" key="3">
    <source>
        <dbReference type="ARBA" id="ARBA00022737"/>
    </source>
</evidence>
<dbReference type="Pfam" id="PF21142">
    <property type="entry name" value="A2M_bMG2"/>
    <property type="match status" value="1"/>
</dbReference>
<dbReference type="InterPro" id="IPR011625">
    <property type="entry name" value="A2M_N_BRD"/>
</dbReference>
<dbReference type="SMART" id="SM00223">
    <property type="entry name" value="APPLE"/>
    <property type="match status" value="1"/>
</dbReference>
<dbReference type="CDD" id="cd01100">
    <property type="entry name" value="APPLE_Factor_XI_like"/>
    <property type="match status" value="1"/>
</dbReference>
<dbReference type="Pfam" id="PF00024">
    <property type="entry name" value="PAN_1"/>
    <property type="match status" value="1"/>
</dbReference>
<dbReference type="InterPro" id="IPR049120">
    <property type="entry name" value="A2M_bMG2"/>
</dbReference>
<dbReference type="SMART" id="SM01419">
    <property type="entry name" value="Thiol-ester_cl"/>
    <property type="match status" value="1"/>
</dbReference>
<protein>
    <submittedName>
        <fullName evidence="9">Alpha-2-macroglobulin family protein</fullName>
    </submittedName>
</protein>
<reference evidence="9 10" key="1">
    <citation type="submission" date="2019-05" db="EMBL/GenBank/DDBJ databases">
        <title>Marivita sp. nov. isolated from sea sediment.</title>
        <authorList>
            <person name="Kim W."/>
        </authorList>
    </citation>
    <scope>NUCLEOTIDE SEQUENCE [LARGE SCALE GENOMIC DNA]</scope>
    <source>
        <strain evidence="9 10">CAU 1492</strain>
    </source>
</reference>
<evidence type="ECO:0000256" key="2">
    <source>
        <dbReference type="ARBA" id="ARBA00022729"/>
    </source>
</evidence>
<dbReference type="Pfam" id="PF07703">
    <property type="entry name" value="A2M_BRD"/>
    <property type="match status" value="1"/>
</dbReference>
<sequence length="1813" mass="192443">MARVLIAILAWIAMAVGSTAVAQQALPEFRYIATRDMDFYGADLDSLFGTDLQSCVRACSANPQCGAFTFNSRSNACFPKRGVQDMTPFVGAVSARKIATEAGISAVADTRAQALPDLRGEVIDDARALARDIGLRHFAGDENLQLMIEAAINSRARNDTAAARNWIGAAISLADRADLWVEYARLSLRLKPNRGADQRRAEADALSAAINGYLRDPAPAGRASALLIASQALERMGRGREMIPILRLAVSEQPRAELEEALDTAIGKYGFRITDTEVESDSAAPRICARFSEPLVNAGVDYDLFVRLDDQTLVVQPNDTQLCIDGVSHGSRYRVTFRAGLPAASGETLAREVTITQYVRDRAPSVAFPGRAYVLPRAADAALPVETVNLTALDLTLRRVSDRNLLRAMQQGYFARPLSQWELDDFSDNVAQDVWSGSADVPSELNRSMTVRLPMGQAIADQPPGIYALTARVPGADPYDDPGATQWFVLSDLGISTMSGTDGLHVDVRGLSDAAAREGIEVTLVSRANAVLGTATTDAEGRVDFAAGLTRGTGAAAPALVLASDGESDLGFLSLIDPAFDLSDRGVEGRAPAGPVDVFLTTDRGAYRAGETINATVLARDAGATAIEGLPLMAVLSRPDGVEYRRLISDGGDAGGHVFSFATGGGVPRGTWRLDIKTDPKSETLASQTVLVEDFLPERIDFDLSLPDAPIFPGDRPALGIDARYLFGAPGADLTIEGFATLRAADSVAGWDGYRFGRFDDESQSRTNRFGGERTDAAGQARVALELPEPDTKGRPLTLDVVARLADGSARPVERRISAPVRPDGPVIGIRPMFDDVVAEGSAAQFRVIALSPDLTPAPMRVKWTLNRLNTRYQWYQLYGEWNYERTTRRSRVASGEVEIGTDPLALETPVDWGQYELVVERVGGDYTASSVDFYAGWYAPAAGSDTPDRLQVSLDRADYGVGDTARLRVVARHAGTALVSVLSDHVIARQVVDLPEGDSVIPLTVEESWGAGAYVAVSLIRPMDVAAGQNPARSLGIAHASVAPGEKALSVSIDAPEVARPRQTQTIGVQVDGAREGEEVWLTLAAVDLGILNLTGYQAPDPQGYYFGQRRLGVDLRDVYGRLIDGMSGAMADVRSGGDADQGARMQSPPPTQDLMAVFSGPVQVGPDGRAEVDVKLPPFNGTVRLMAVAWSRTGVGQASRDMIVRDPVVVTASVPNFLAPGDTSRIRLDVAHADGPAGGMGLAITRVGGELTVGAVATTLTLAEGQRTSLSVPVTGIRVGDPTFDVVLTTPDGQALTQTLRLPVRANDPVVAQTRQFALAGGSSFAFTPDVFDGLRPGTGKAILSAGPIARFNAPALLEQLDRYPYGCTEQVTSAAMPLLYLSSVARATGLGDGPAVEDRIDAAIARVLARQAPNGAFGLWRAEAGNFWLDAYVSDFLSRARDQGHAVPDLAYRLAMDNLRNRISYAADFDSGGEDIAYALMILAREGTAAMGDLRYYADVKGDAFSTPLAAAQVGAALASYGDQMRADAMFARAARMIAADAAKAAEVPVWRADFGTDLRDSAAVLALATEAGSTAIDRTALLTRVTAPGANLSTQEAAWTLMAARALIAAPGSGLQVNGAPVEGPFVRVLEDDAGDGGLSIAAADGQTTDVTLTTFGVPVVAPEAGGTGYRIERSYLTPEGAPLDVTSLTVGQRFVTVLRVTPFEDGGARLMIDDPLPAGVEIDNPNLLRAGDMGALDGLSLSDATHSEFRSDRFLSAIDLRDGQTITLAYVARAVTPGDFYHPAASVEDMYRPRYRARTDTGRVVIAE</sequence>
<dbReference type="EMBL" id="VCPC01000003">
    <property type="protein sequence ID" value="TMV11282.1"/>
    <property type="molecule type" value="Genomic_DNA"/>
</dbReference>
<organism evidence="9 10">
    <name type="scientific">Arenibacterium halophilum</name>
    <dbReference type="NCBI Taxonomy" id="2583821"/>
    <lineage>
        <taxon>Bacteria</taxon>
        <taxon>Pseudomonadati</taxon>
        <taxon>Pseudomonadota</taxon>
        <taxon>Alphaproteobacteria</taxon>
        <taxon>Rhodobacterales</taxon>
        <taxon>Paracoccaceae</taxon>
        <taxon>Arenibacterium</taxon>
    </lineage>
</organism>
<dbReference type="PIRSF" id="PIRSF038980">
    <property type="entry name" value="A2M_bac"/>
    <property type="match status" value="1"/>
</dbReference>
<evidence type="ECO:0000259" key="6">
    <source>
        <dbReference type="SMART" id="SM00223"/>
    </source>
</evidence>
<dbReference type="InterPro" id="IPR041462">
    <property type="entry name" value="Bact_A2M_MG6"/>
</dbReference>
<evidence type="ECO:0000256" key="1">
    <source>
        <dbReference type="ARBA" id="ARBA00010556"/>
    </source>
</evidence>
<dbReference type="SUPFAM" id="SSF48239">
    <property type="entry name" value="Terpenoid cyclases/Protein prenyltransferases"/>
    <property type="match status" value="1"/>
</dbReference>
<evidence type="ECO:0000259" key="7">
    <source>
        <dbReference type="SMART" id="SM01359"/>
    </source>
</evidence>
<feature type="domain" description="Alpha-2-macroglobulin" evidence="8">
    <location>
        <begin position="1158"/>
        <end position="1246"/>
    </location>
</feature>
<feature type="domain" description="Apple" evidence="6">
    <location>
        <begin position="33"/>
        <end position="99"/>
    </location>
</feature>
<evidence type="ECO:0000256" key="5">
    <source>
        <dbReference type="SAM" id="SignalP"/>
    </source>
</evidence>
<dbReference type="Pfam" id="PF00207">
    <property type="entry name" value="A2M"/>
    <property type="match status" value="1"/>
</dbReference>
<dbReference type="Proteomes" id="UP001191082">
    <property type="component" value="Unassembled WGS sequence"/>
</dbReference>
<dbReference type="InterPro" id="IPR021868">
    <property type="entry name" value="Alpha_2_Macroglob_MG3"/>
</dbReference>
<dbReference type="PANTHER" id="PTHR40094">
    <property type="entry name" value="ALPHA-2-MACROGLOBULIN HOMOLOG"/>
    <property type="match status" value="1"/>
</dbReference>
<dbReference type="Pfam" id="PF07678">
    <property type="entry name" value="TED_complement"/>
    <property type="match status" value="1"/>
</dbReference>
<keyword evidence="10" id="KW-1185">Reference proteome</keyword>
<dbReference type="SMART" id="SM01359">
    <property type="entry name" value="A2M_N_2"/>
    <property type="match status" value="1"/>
</dbReference>
<evidence type="ECO:0000313" key="9">
    <source>
        <dbReference type="EMBL" id="TMV11282.1"/>
    </source>
</evidence>
<dbReference type="InterPro" id="IPR041203">
    <property type="entry name" value="Bact_A2M_MG5"/>
</dbReference>
<dbReference type="RefSeq" id="WP_138864348.1">
    <property type="nucleotide sequence ID" value="NZ_VCPC01000003.1"/>
</dbReference>
<gene>
    <name evidence="9" type="ORF">FGK64_13360</name>
</gene>
<dbReference type="Pfam" id="PF01835">
    <property type="entry name" value="MG2"/>
    <property type="match status" value="1"/>
</dbReference>
<dbReference type="InterPro" id="IPR041246">
    <property type="entry name" value="Bact_MG10"/>
</dbReference>
<evidence type="ECO:0000313" key="10">
    <source>
        <dbReference type="Proteomes" id="UP001191082"/>
    </source>
</evidence>
<evidence type="ECO:0000259" key="8">
    <source>
        <dbReference type="SMART" id="SM01360"/>
    </source>
</evidence>
<dbReference type="Gene3D" id="1.50.10.20">
    <property type="match status" value="1"/>
</dbReference>
<keyword evidence="4" id="KW-1015">Disulfide bond</keyword>
<name>A0ABY2X786_9RHOB</name>
<dbReference type="Pfam" id="PF17972">
    <property type="entry name" value="bMG5"/>
    <property type="match status" value="1"/>
</dbReference>
<comment type="similarity">
    <text evidence="1">Belongs to the protease inhibitor I39 (alpha-2-macroglobulin) family. Bacterial alpha-2-macroglobulin subfamily.</text>
</comment>
<keyword evidence="2 5" id="KW-0732">Signal</keyword>
<dbReference type="InterPro" id="IPR051802">
    <property type="entry name" value="YfhM-like"/>
</dbReference>
<dbReference type="CDD" id="cd02891">
    <property type="entry name" value="A2M_like"/>
    <property type="match status" value="1"/>
</dbReference>